<dbReference type="Proteomes" id="UP000190102">
    <property type="component" value="Unassembled WGS sequence"/>
</dbReference>
<dbReference type="OrthoDB" id="5429767at2"/>
<dbReference type="EMBL" id="FUWR01000001">
    <property type="protein sequence ID" value="SJZ44830.1"/>
    <property type="molecule type" value="Genomic_DNA"/>
</dbReference>
<dbReference type="InterPro" id="IPR013615">
    <property type="entry name" value="CbbQ_C"/>
</dbReference>
<name>A0A1T4KR26_9BACT</name>
<dbReference type="PANTHER" id="PTHR42759">
    <property type="entry name" value="MOXR FAMILY PROTEIN"/>
    <property type="match status" value="1"/>
</dbReference>
<keyword evidence="6" id="KW-1185">Reference proteome</keyword>
<dbReference type="InterPro" id="IPR011704">
    <property type="entry name" value="ATPase_dyneun-rel_AAA"/>
</dbReference>
<dbReference type="InterPro" id="IPR003593">
    <property type="entry name" value="AAA+_ATPase"/>
</dbReference>
<dbReference type="STRING" id="115783.SAMN02745119_00655"/>
<organism evidence="5 6">
    <name type="scientific">Trichlorobacter thiogenes</name>
    <dbReference type="NCBI Taxonomy" id="115783"/>
    <lineage>
        <taxon>Bacteria</taxon>
        <taxon>Pseudomonadati</taxon>
        <taxon>Thermodesulfobacteriota</taxon>
        <taxon>Desulfuromonadia</taxon>
        <taxon>Geobacterales</taxon>
        <taxon>Geobacteraceae</taxon>
        <taxon>Trichlorobacter</taxon>
    </lineage>
</organism>
<dbReference type="PANTHER" id="PTHR42759:SF1">
    <property type="entry name" value="MAGNESIUM-CHELATASE SUBUNIT CHLD"/>
    <property type="match status" value="1"/>
</dbReference>
<dbReference type="RefSeq" id="WP_012468348.1">
    <property type="nucleotide sequence ID" value="NZ_FUWR01000001.1"/>
</dbReference>
<evidence type="ECO:0000313" key="6">
    <source>
        <dbReference type="Proteomes" id="UP000190102"/>
    </source>
</evidence>
<dbReference type="Gene3D" id="3.40.50.300">
    <property type="entry name" value="P-loop containing nucleotide triphosphate hydrolases"/>
    <property type="match status" value="1"/>
</dbReference>
<evidence type="ECO:0000256" key="1">
    <source>
        <dbReference type="ARBA" id="ARBA00009417"/>
    </source>
</evidence>
<dbReference type="Pfam" id="PF07728">
    <property type="entry name" value="AAA_5"/>
    <property type="match status" value="1"/>
</dbReference>
<dbReference type="SMART" id="SM00382">
    <property type="entry name" value="AAA"/>
    <property type="match status" value="1"/>
</dbReference>
<dbReference type="AlphaFoldDB" id="A0A1T4KR26"/>
<dbReference type="Pfam" id="PF08406">
    <property type="entry name" value="CbbQ_C"/>
    <property type="match status" value="1"/>
</dbReference>
<dbReference type="GO" id="GO:0005524">
    <property type="term" value="F:ATP binding"/>
    <property type="evidence" value="ECO:0007669"/>
    <property type="project" value="UniProtKB-KW"/>
</dbReference>
<reference evidence="6" key="1">
    <citation type="submission" date="2017-02" db="EMBL/GenBank/DDBJ databases">
        <authorList>
            <person name="Varghese N."/>
            <person name="Submissions S."/>
        </authorList>
    </citation>
    <scope>NUCLEOTIDE SEQUENCE [LARGE SCALE GENOMIC DNA]</scope>
    <source>
        <strain evidence="6">ATCC BAA-34</strain>
    </source>
</reference>
<proteinExistence type="inferred from homology"/>
<accession>A0A1T4KR26</accession>
<keyword evidence="3" id="KW-0067">ATP-binding</keyword>
<evidence type="ECO:0000256" key="3">
    <source>
        <dbReference type="ARBA" id="ARBA00022840"/>
    </source>
</evidence>
<sequence length="307" mass="34028">MKYSIKDIFNIPVKESLCVEGRPQSDNPFIPEVDSDYVFRKEILSDVLSWYMMGANDGLYLTGPTGSGKSSIVLQTAARLNIPVMVVTGHSRLETPELVGHHVIVNNSMEYVYGPLAMAMKEGHWFLLDEIDLLDPATAAGLNGIVEGRPLTIPEKGGEVIKPAPGFRFIATANTAGSGDRSGLYQGTLRQNGAFLDRFWMVEVDYPDEVQERQILAKAMPSLADTVREALVSYANEIRKLFIKGEIEVTFSTRTLVRWAKLVYLFRPASAEGKNPIIHALDRALGYRAEPESREALHELAQRVFGG</sequence>
<dbReference type="GO" id="GO:0016887">
    <property type="term" value="F:ATP hydrolysis activity"/>
    <property type="evidence" value="ECO:0007669"/>
    <property type="project" value="InterPro"/>
</dbReference>
<evidence type="ECO:0000313" key="5">
    <source>
        <dbReference type="EMBL" id="SJZ44830.1"/>
    </source>
</evidence>
<dbReference type="SUPFAM" id="SSF52540">
    <property type="entry name" value="P-loop containing nucleoside triphosphate hydrolases"/>
    <property type="match status" value="1"/>
</dbReference>
<evidence type="ECO:0000256" key="2">
    <source>
        <dbReference type="ARBA" id="ARBA00022741"/>
    </source>
</evidence>
<dbReference type="InterPro" id="IPR050764">
    <property type="entry name" value="CbbQ/NirQ/NorQ/GpvN"/>
</dbReference>
<dbReference type="InterPro" id="IPR027417">
    <property type="entry name" value="P-loop_NTPase"/>
</dbReference>
<keyword evidence="2" id="KW-0547">Nucleotide-binding</keyword>
<feature type="domain" description="AAA+ ATPase" evidence="4">
    <location>
        <begin position="55"/>
        <end position="205"/>
    </location>
</feature>
<gene>
    <name evidence="5" type="ORF">SAMN02745119_00655</name>
</gene>
<evidence type="ECO:0000259" key="4">
    <source>
        <dbReference type="SMART" id="SM00382"/>
    </source>
</evidence>
<comment type="similarity">
    <text evidence="1">Belongs to the CbbQ/NirQ/NorQ/GpvN family.</text>
</comment>
<protein>
    <submittedName>
        <fullName evidence="5">Cobaltochelatase CobS</fullName>
    </submittedName>
</protein>